<dbReference type="PANTHER" id="PTHR15977:SF15">
    <property type="entry name" value="CILIA- AND FLAGELLA-ASSOCIATED PROTEIN 46"/>
    <property type="match status" value="1"/>
</dbReference>
<dbReference type="Pfam" id="PF25439">
    <property type="entry name" value="TPR_CFAP46_N"/>
    <property type="match status" value="1"/>
</dbReference>
<name>G0TTT7_TRYVY</name>
<dbReference type="PANTHER" id="PTHR15977">
    <property type="entry name" value="CILIA- AND FLAGELLA-ASSOCIATED PROTEIN 46"/>
    <property type="match status" value="1"/>
</dbReference>
<evidence type="ECO:0000313" key="2">
    <source>
        <dbReference type="EMBL" id="CCC47369.1"/>
    </source>
</evidence>
<dbReference type="EMBL" id="HE573020">
    <property type="protein sequence ID" value="CCC47369.1"/>
    <property type="molecule type" value="Genomic_DNA"/>
</dbReference>
<proteinExistence type="predicted"/>
<evidence type="ECO:0000256" key="1">
    <source>
        <dbReference type="SAM" id="MobiDB-lite"/>
    </source>
</evidence>
<organism evidence="2">
    <name type="scientific">Trypanosoma vivax (strain Y486)</name>
    <dbReference type="NCBI Taxonomy" id="1055687"/>
    <lineage>
        <taxon>Eukaryota</taxon>
        <taxon>Discoba</taxon>
        <taxon>Euglenozoa</taxon>
        <taxon>Kinetoplastea</taxon>
        <taxon>Metakinetoplastina</taxon>
        <taxon>Trypanosomatida</taxon>
        <taxon>Trypanosomatidae</taxon>
        <taxon>Trypanosoma</taxon>
        <taxon>Duttonella</taxon>
    </lineage>
</organism>
<dbReference type="VEuPathDB" id="TriTrypDB:TvY486_0400330"/>
<sequence length="2504" mass="279886">MAHILNAVKHHLRNSYNTNSTEAVHTAYKMLQAMDDAITSGVASDLSVSNELYILCAEAAIHVNEWDLAEKCLEKFAGQHAPTKSLEARSLYCDSLVALHNISPSLRGKAKVTAHLKSVTKIVTGIKTVLEDWPKDIHTLIVGIDYAWHAIQGIYGSVVVNSVLEVVVLIITLIEKLSLGEQHWQLQWFMRYAMCLRGAGRVQEALNQTSIVSDMALKMGAERLHLQLFRVQVTLSSQLHGSRVKQEYVQPVFQALHALQSFFCGYTDGTAVQAELMQVYEKLLNDPEKKEVKVKGRKAAESDAHFRDTSLIMDILREIVLVLAQCGADEFCASTLQRLVKGDGVRSRLLVEYTQVILRARACGLFGAAKALDASFLTRSMADTLFTCIKITERTMDNARMIDDLSERTYMLETGCVLLWNLSLPLLQPETRGRLRHTLKRIVAVLLQSNSHLNRLAIRAAYESGLVEFEEDNLHAAVDIIDKALTIDYYIINADGGVTYPMDFVLNWLKRRVLVRKQNDGSSLASEEDQIIHFIEQARMAATALNRVLLLQSAAERLPPLMQVVQREPEPRDRVVSSRSDRVKGAKARRQTLAVEAAEELRPSVVTNITVAHIYYLLFKEAIEVRGPVAFSLVIKMAESLTGMHINEDSPCELLVMKAEAHLSIANVLHQQETTNTTDTTHDSSGAMSHIVKAAQLGVKLCSVGYHGAWIVVNACLLLVNQQSRNFRRGLFLPASAALGDLCIALNQTNADPMEEYKIFDDIGFGYVMSLIQSYILVKGEVNGELHCESLIEAIQKVCAYPTCEANNAILKQASDACYQMMSKWPLPSRRKNFCLILPCINRLLERGQEISTHPQEQLLFLLGRLSKPMPVSDKRRMVNVECLDLLRADPSVELCARLAAHSVQIPENERVTLELCHIAGQLYKDGKLGWGTKSYINMTAGKEKHWASVHSATVSGGSAPGQGGGASNSPSSGLVGSYPKPVETDWYWYADILFNEATMLMRLENVVERSKRFDLQMRALVALTNSAVAASRSLPAYQMMQLSNAYHTFSSVANTVTGPSRDVLFSGLQILLSPLMLSKLHSFFREKSDDEWAADGDSLCTTLTSLAGCLFTSLLERGAYKEGIKKMKELLDTLPLKYHKGLYSFEAQFRCKVGLSTKDIQNKLKGVDAEVEAAVFIAVAMNTNDRVESMSAWKHTLEVLEDRPILRADALLQMAEWFASRGEVSRGALTSMLLSALSSLERGTAGQRFPLQGGSFQADTGGLLGFRQAMSTAVFGRAFTANHTASTQCNLGGPGQVDLPSLREVLMAMRIVYFIFILSPETPTRKEPFLSKRSCASVLLYYVFAGWQVVAMHTHTHKWDSISGSRLPPLELPEMLHDWQGFHADAKYADLIRSISPDDLSLNTGRLWGMLLDVCDFLLEENMELYVFVILSWVEFSVYWRHGHSSPYAEAAVRAVELKALEAAARCGWGDRISMYMIQPPDALYWSKVKELLFSADYPSTSLCLPSSGWINFDIFVGSMHRFVLIEAEELFVLGRVQEALQWVSKVRHCAKSIGDGSALLRCTLLEVRALILRGECERALEELEAFQDIKDVPLGEEDECSVKAGNFFGAHSMKLWVEVQLVRFKGLIGCERMEVAISLAENVQRILLEYAGDENCSETIKETAWRSCKIMAQGCAQRLSALLNLPEYRFAWPRDSEEIVRDYLHGVCSLLQDFGDWKSRLIALRVRQKMRPYVDEVFLDKREYIDRELPEMLHSEYCEALEVTELLRREMDVLIPPSVLKLDSSIHPTVAMAYNEIHLIRGRNCMERDLLKRFILSRYHQLTIMDLGIPLGEHPELEHHVVKYMRDPGAYELVKEAEMDLSSGGSHKKGLLKRIFNEKEAQCALRHFKIPQCCMRDTTGACFEAMLYRAMDHPDRLSMVQLEACVTAAVAEFERRLNAFSELNGANQSLVSATDMDSLRMRENSVLTEKWSSLPALVRQVTPNRKLTTTELRRRRRSSCFTGAIPLKTPESLWKQNGSNLEGLLLKGISQSVRLFEYKQAARCYMYLAHNFILSEMLCAAGTAVEFAQAATMCDFVLDLHHVLLKSSPEGTLMKLVERMKTDTPHLLGTLAYETLRSRLVDCSSMWKHFDFVGDWPLESNKAAPLPPDTCTFTVVREGNTSYFLVVLRRPEGDVCCRRVELDVPALLESSNKLEALRQLKKEEIGIRGIPKEGKTDMKLTLLLKSIMGRIGSIVYPLWEGFMDIFSWLAPTSNLYLCLDPLLHSLPLEQLPELSSFLSVQRELSVVSLRHKFSLRVGKQPPAGTLFLVDPFGEGEGPAQAAPGVEARTRGSNNDVITFGKDKDGCVSRPSMSYIIRGLSSSNYNSLLVEAYGSFSDIVKPSALADLRLDHIQAGIILESINGTSLRRDQKSRACKSTTELLYERHYVLSILLLARGMQYVVTNNFFQTPEECSALSKRCTAALSGGGKAILEAIKCVDALSGSSGFSSVMIYGLPPSGKQK</sequence>
<dbReference type="InterPro" id="IPR039586">
    <property type="entry name" value="CFAP46"/>
</dbReference>
<dbReference type="InterPro" id="IPR057466">
    <property type="entry name" value="CFAP46_TPR"/>
</dbReference>
<feature type="region of interest" description="Disordered" evidence="1">
    <location>
        <begin position="953"/>
        <end position="975"/>
    </location>
</feature>
<gene>
    <name evidence="2" type="ORF">TVY486_0400330</name>
</gene>
<reference evidence="2" key="1">
    <citation type="journal article" date="2012" name="Proc. Natl. Acad. Sci. U.S.A.">
        <title>Antigenic diversity is generated by distinct evolutionary mechanisms in African trypanosome species.</title>
        <authorList>
            <person name="Jackson A.P."/>
            <person name="Berry A."/>
            <person name="Aslett M."/>
            <person name="Allison H.C."/>
            <person name="Burton P."/>
            <person name="Vavrova-Anderson J."/>
            <person name="Brown R."/>
            <person name="Browne H."/>
            <person name="Corton N."/>
            <person name="Hauser H."/>
            <person name="Gamble J."/>
            <person name="Gilderthorp R."/>
            <person name="Marcello L."/>
            <person name="McQuillan J."/>
            <person name="Otto T.D."/>
            <person name="Quail M.A."/>
            <person name="Sanders M.J."/>
            <person name="van Tonder A."/>
            <person name="Ginger M.L."/>
            <person name="Field M.C."/>
            <person name="Barry J.D."/>
            <person name="Hertz-Fowler C."/>
            <person name="Berriman M."/>
        </authorList>
    </citation>
    <scope>NUCLEOTIDE SEQUENCE</scope>
    <source>
        <strain evidence="2">Y486</strain>
    </source>
</reference>
<protein>
    <submittedName>
        <fullName evidence="2">Uncharacterized protein</fullName>
    </submittedName>
</protein>
<dbReference type="GO" id="GO:0060294">
    <property type="term" value="P:cilium movement involved in cell motility"/>
    <property type="evidence" value="ECO:0007669"/>
    <property type="project" value="InterPro"/>
</dbReference>
<dbReference type="GO" id="GO:0035082">
    <property type="term" value="P:axoneme assembly"/>
    <property type="evidence" value="ECO:0007669"/>
    <property type="project" value="InterPro"/>
</dbReference>
<dbReference type="OMA" id="VRLCAWV"/>
<accession>G0TTT7</accession>